<evidence type="ECO:0000313" key="3">
    <source>
        <dbReference type="Proteomes" id="UP000198625"/>
    </source>
</evidence>
<name>A0A1H3LPK2_9FIRM</name>
<organism evidence="2 3">
    <name type="scientific">Proteiniborus ethanoligenes</name>
    <dbReference type="NCBI Taxonomy" id="415015"/>
    <lineage>
        <taxon>Bacteria</taxon>
        <taxon>Bacillati</taxon>
        <taxon>Bacillota</taxon>
        <taxon>Clostridia</taxon>
        <taxon>Eubacteriales</taxon>
        <taxon>Proteiniborus</taxon>
    </lineage>
</organism>
<sequence>MDYPIWTLSGRFCGKVIDGQVYDQDGHHVGYIDESRIYSVRTGRVIGEFYREDRVGIRTSKSYPIRGARGVRGSRGFGRRGNKGGISSGGWSEPEF</sequence>
<feature type="region of interest" description="Disordered" evidence="1">
    <location>
        <begin position="68"/>
        <end position="96"/>
    </location>
</feature>
<protein>
    <recommendedName>
        <fullName evidence="4">PRC-barrel domain-containing protein</fullName>
    </recommendedName>
</protein>
<dbReference type="Proteomes" id="UP000198625">
    <property type="component" value="Unassembled WGS sequence"/>
</dbReference>
<reference evidence="2 3" key="1">
    <citation type="submission" date="2016-10" db="EMBL/GenBank/DDBJ databases">
        <authorList>
            <person name="de Groot N.N."/>
        </authorList>
    </citation>
    <scope>NUCLEOTIDE SEQUENCE [LARGE SCALE GENOMIC DNA]</scope>
    <source>
        <strain evidence="2 3">DSM 21650</strain>
    </source>
</reference>
<evidence type="ECO:0000313" key="2">
    <source>
        <dbReference type="EMBL" id="SDY66362.1"/>
    </source>
</evidence>
<accession>A0A1H3LPK2</accession>
<dbReference type="OrthoDB" id="3035012at2"/>
<dbReference type="STRING" id="415015.SAMN05660462_00587"/>
<proteinExistence type="predicted"/>
<dbReference type="RefSeq" id="WP_091726977.1">
    <property type="nucleotide sequence ID" value="NZ_FNQE01000004.1"/>
</dbReference>
<keyword evidence="3" id="KW-1185">Reference proteome</keyword>
<gene>
    <name evidence="2" type="ORF">SAMN05660462_00587</name>
</gene>
<dbReference type="EMBL" id="FNQE01000004">
    <property type="protein sequence ID" value="SDY66362.1"/>
    <property type="molecule type" value="Genomic_DNA"/>
</dbReference>
<dbReference type="AlphaFoldDB" id="A0A1H3LPK2"/>
<evidence type="ECO:0008006" key="4">
    <source>
        <dbReference type="Google" id="ProtNLM"/>
    </source>
</evidence>
<evidence type="ECO:0000256" key="1">
    <source>
        <dbReference type="SAM" id="MobiDB-lite"/>
    </source>
</evidence>